<comment type="caution">
    <text evidence="1">The sequence shown here is derived from an EMBL/GenBank/DDBJ whole genome shotgun (WGS) entry which is preliminary data.</text>
</comment>
<evidence type="ECO:0000313" key="2">
    <source>
        <dbReference type="Proteomes" id="UP001469553"/>
    </source>
</evidence>
<organism evidence="1 2">
    <name type="scientific">Ameca splendens</name>
    <dbReference type="NCBI Taxonomy" id="208324"/>
    <lineage>
        <taxon>Eukaryota</taxon>
        <taxon>Metazoa</taxon>
        <taxon>Chordata</taxon>
        <taxon>Craniata</taxon>
        <taxon>Vertebrata</taxon>
        <taxon>Euteleostomi</taxon>
        <taxon>Actinopterygii</taxon>
        <taxon>Neopterygii</taxon>
        <taxon>Teleostei</taxon>
        <taxon>Neoteleostei</taxon>
        <taxon>Acanthomorphata</taxon>
        <taxon>Ovalentaria</taxon>
        <taxon>Atherinomorphae</taxon>
        <taxon>Cyprinodontiformes</taxon>
        <taxon>Goodeidae</taxon>
        <taxon>Ameca</taxon>
    </lineage>
</organism>
<name>A0ABV0XCL4_9TELE</name>
<keyword evidence="2" id="KW-1185">Reference proteome</keyword>
<sequence>MPFCHLLATRFSSGCCSERSDFQRLSWNVLSPRQKKTTCLDPSCHYYIFVSELFAAKAGSFLPSRGV</sequence>
<evidence type="ECO:0008006" key="3">
    <source>
        <dbReference type="Google" id="ProtNLM"/>
    </source>
</evidence>
<dbReference type="Proteomes" id="UP001469553">
    <property type="component" value="Unassembled WGS sequence"/>
</dbReference>
<protein>
    <recommendedName>
        <fullName evidence="3">Secreted protein</fullName>
    </recommendedName>
</protein>
<reference evidence="1 2" key="1">
    <citation type="submission" date="2021-06" db="EMBL/GenBank/DDBJ databases">
        <authorList>
            <person name="Palmer J.M."/>
        </authorList>
    </citation>
    <scope>NUCLEOTIDE SEQUENCE [LARGE SCALE GENOMIC DNA]</scope>
    <source>
        <strain evidence="1 2">AS_MEX2019</strain>
        <tissue evidence="1">Muscle</tissue>
    </source>
</reference>
<evidence type="ECO:0000313" key="1">
    <source>
        <dbReference type="EMBL" id="MEQ2279177.1"/>
    </source>
</evidence>
<gene>
    <name evidence="1" type="ORF">AMECASPLE_006741</name>
</gene>
<proteinExistence type="predicted"/>
<dbReference type="EMBL" id="JAHRIP010000330">
    <property type="protein sequence ID" value="MEQ2279177.1"/>
    <property type="molecule type" value="Genomic_DNA"/>
</dbReference>
<accession>A0ABV0XCL4</accession>